<sequence>MGDEICGMVLAGREMIGPFDFLKESDHIQGNPLWEARYYDDPPEFLTVAFGRTDGLHWGYYIDDPHSPTFLVVAYYSNDAFDLTLVGETLFEATREELERYYDGCLEWMQDDPAAKDTYERHLDQLSLLREALKTYETGERGEVGKAYVAKYGEMYGSRQHVIAPTHGGMGIVIPEEMYRPLSGDDICHIRHYRPTHQEIQKKAEEAMHLLAQGYPGAALKLGKDLWIYANFRETSYALLDAAYAALNREPLRKLLIMAIEYRKSCDAKRPV</sequence>
<dbReference type="PANTHER" id="PTHR13386:SF1">
    <property type="entry name" value="HISTONE PARYLATION FACTOR 1"/>
    <property type="match status" value="1"/>
</dbReference>
<evidence type="ECO:0000256" key="1">
    <source>
        <dbReference type="ARBA" id="ARBA00004286"/>
    </source>
</evidence>
<dbReference type="AlphaFoldDB" id="D6TYS8"/>
<evidence type="ECO:0000313" key="4">
    <source>
        <dbReference type="Proteomes" id="UP000004508"/>
    </source>
</evidence>
<dbReference type="Proteomes" id="UP000004508">
    <property type="component" value="Unassembled WGS sequence"/>
</dbReference>
<comment type="caution">
    <text evidence="3">The sequence shown here is derived from an EMBL/GenBank/DDBJ whole genome shotgun (WGS) entry which is preliminary data.</text>
</comment>
<gene>
    <name evidence="3" type="ORF">Krac_6320</name>
</gene>
<dbReference type="GO" id="GO:0042393">
    <property type="term" value="F:histone binding"/>
    <property type="evidence" value="ECO:0007669"/>
    <property type="project" value="InterPro"/>
</dbReference>
<reference evidence="3 4" key="1">
    <citation type="journal article" date="2011" name="Stand. Genomic Sci.">
        <title>Non-contiguous finished genome sequence and contextual data of the filamentous soil bacterium Ktedonobacter racemifer type strain (SOSP1-21).</title>
        <authorList>
            <person name="Chang Y.J."/>
            <person name="Land M."/>
            <person name="Hauser L."/>
            <person name="Chertkov O."/>
            <person name="Del Rio T.G."/>
            <person name="Nolan M."/>
            <person name="Copeland A."/>
            <person name="Tice H."/>
            <person name="Cheng J.F."/>
            <person name="Lucas S."/>
            <person name="Han C."/>
            <person name="Goodwin L."/>
            <person name="Pitluck S."/>
            <person name="Ivanova N."/>
            <person name="Ovchinikova G."/>
            <person name="Pati A."/>
            <person name="Chen A."/>
            <person name="Palaniappan K."/>
            <person name="Mavromatis K."/>
            <person name="Liolios K."/>
            <person name="Brettin T."/>
            <person name="Fiebig A."/>
            <person name="Rohde M."/>
            <person name="Abt B."/>
            <person name="Goker M."/>
            <person name="Detter J.C."/>
            <person name="Woyke T."/>
            <person name="Bristow J."/>
            <person name="Eisen J.A."/>
            <person name="Markowitz V."/>
            <person name="Hugenholtz P."/>
            <person name="Kyrpides N.C."/>
            <person name="Klenk H.P."/>
            <person name="Lapidus A."/>
        </authorList>
    </citation>
    <scope>NUCLEOTIDE SEQUENCE [LARGE SCALE GENOMIC DNA]</scope>
    <source>
        <strain evidence="4">DSM 44963</strain>
    </source>
</reference>
<comment type="subcellular location">
    <subcellularLocation>
        <location evidence="1">Chromosome</location>
    </subcellularLocation>
</comment>
<dbReference type="InParanoid" id="D6TYS8"/>
<evidence type="ECO:0000256" key="2">
    <source>
        <dbReference type="ARBA" id="ARBA00022454"/>
    </source>
</evidence>
<name>D6TYS8_KTERA</name>
<dbReference type="Pfam" id="PF10228">
    <property type="entry name" value="HPF1"/>
    <property type="match status" value="1"/>
</dbReference>
<dbReference type="GO" id="GO:0005694">
    <property type="term" value="C:chromosome"/>
    <property type="evidence" value="ECO:0007669"/>
    <property type="project" value="UniProtKB-SubCell"/>
</dbReference>
<keyword evidence="4" id="KW-1185">Reference proteome</keyword>
<dbReference type="InterPro" id="IPR019361">
    <property type="entry name" value="HPF1"/>
</dbReference>
<accession>D6TYS8</accession>
<dbReference type="GO" id="GO:0072572">
    <property type="term" value="F:poly-ADP-D-ribose binding"/>
    <property type="evidence" value="ECO:0007669"/>
    <property type="project" value="TreeGrafter"/>
</dbReference>
<dbReference type="GO" id="GO:0006974">
    <property type="term" value="P:DNA damage response"/>
    <property type="evidence" value="ECO:0007669"/>
    <property type="project" value="InterPro"/>
</dbReference>
<protein>
    <submittedName>
        <fullName evidence="3">Uncharacterized protein</fullName>
    </submittedName>
</protein>
<proteinExistence type="predicted"/>
<dbReference type="PANTHER" id="PTHR13386">
    <property type="entry name" value="HISTONE PARYLATION FACTOR 1"/>
    <property type="match status" value="1"/>
</dbReference>
<dbReference type="STRING" id="485913.Krac_6320"/>
<organism evidence="3 4">
    <name type="scientific">Ktedonobacter racemifer DSM 44963</name>
    <dbReference type="NCBI Taxonomy" id="485913"/>
    <lineage>
        <taxon>Bacteria</taxon>
        <taxon>Bacillati</taxon>
        <taxon>Chloroflexota</taxon>
        <taxon>Ktedonobacteria</taxon>
        <taxon>Ktedonobacterales</taxon>
        <taxon>Ktedonobacteraceae</taxon>
        <taxon>Ktedonobacter</taxon>
    </lineage>
</organism>
<evidence type="ECO:0000313" key="3">
    <source>
        <dbReference type="EMBL" id="EFH85153.1"/>
    </source>
</evidence>
<keyword evidence="2" id="KW-0158">Chromosome</keyword>
<dbReference type="EMBL" id="ADVG01000003">
    <property type="protein sequence ID" value="EFH85153.1"/>
    <property type="molecule type" value="Genomic_DNA"/>
</dbReference>